<organism evidence="1 2">
    <name type="scientific">Antarcticirhabdus aurantiaca</name>
    <dbReference type="NCBI Taxonomy" id="2606717"/>
    <lineage>
        <taxon>Bacteria</taxon>
        <taxon>Pseudomonadati</taxon>
        <taxon>Pseudomonadota</taxon>
        <taxon>Alphaproteobacteria</taxon>
        <taxon>Hyphomicrobiales</taxon>
        <taxon>Aurantimonadaceae</taxon>
        <taxon>Antarcticirhabdus</taxon>
    </lineage>
</organism>
<gene>
    <name evidence="1" type="ORF">OXU80_00940</name>
</gene>
<protein>
    <submittedName>
        <fullName evidence="1">Uncharacterized protein</fullName>
    </submittedName>
</protein>
<reference evidence="1" key="1">
    <citation type="submission" date="2022-11" db="EMBL/GenBank/DDBJ databases">
        <title>beta-Carotene-producing bacterium, Jeongeuplla avenae sp. nov., alleviates the salt stress of Arabidopsis seedlings.</title>
        <authorList>
            <person name="Jiang L."/>
            <person name="Lee J."/>
        </authorList>
    </citation>
    <scope>NUCLEOTIDE SEQUENCE</scope>
    <source>
        <strain evidence="1">DY_R2A_6</strain>
    </source>
</reference>
<name>A0ACD4NQ28_9HYPH</name>
<sequence>MPSIVQHLGVLLVGASILAAPASPVLAQQGGSEVRGGQSCPAAYHDALEGVRAGVFKTVARPAAAALSAGDPSLPGALLFVPPSLRRAPAEQAALREANALAKRRGAAGGLAGSNERWVAERVRADLADYLDQSPSPYLCENVDFFLGTMRRQLGTIGGIDPSTHQANLATQREAAAAAVSRAFAAMRPVPLPRFAPEARPIPAAIAGLREAQGADREAVLDAVVTHGIRRPAAFEAPITPGAAAVQPMPAGLAGPPAPMRVRMAAGPVIDPDLPPLALAGKAPPAIDSEADRLATIDRLVEAATVGGFLRAAPLLSAAAGTAATPSRPVLARLAEVKARLAGGAAVPDAQARLQLVAALSAIEALDYLALAPDAPVDPTLKGLEDTMQAIETAHGKALKASGETGR</sequence>
<keyword evidence="2" id="KW-1185">Reference proteome</keyword>
<evidence type="ECO:0000313" key="1">
    <source>
        <dbReference type="EMBL" id="WAJ28849.1"/>
    </source>
</evidence>
<proteinExistence type="predicted"/>
<dbReference type="EMBL" id="CP113520">
    <property type="protein sequence ID" value="WAJ28849.1"/>
    <property type="molecule type" value="Genomic_DNA"/>
</dbReference>
<dbReference type="Proteomes" id="UP001163223">
    <property type="component" value="Chromosome"/>
</dbReference>
<accession>A0ACD4NQ28</accession>
<evidence type="ECO:0000313" key="2">
    <source>
        <dbReference type="Proteomes" id="UP001163223"/>
    </source>
</evidence>